<comment type="caution">
    <text evidence="2">The sequence shown here is derived from an EMBL/GenBank/DDBJ whole genome shotgun (WGS) entry which is preliminary data.</text>
</comment>
<dbReference type="Proteomes" id="UP001218188">
    <property type="component" value="Unassembled WGS sequence"/>
</dbReference>
<organism evidence="2 3">
    <name type="scientific">Mycena alexandri</name>
    <dbReference type="NCBI Taxonomy" id="1745969"/>
    <lineage>
        <taxon>Eukaryota</taxon>
        <taxon>Fungi</taxon>
        <taxon>Dikarya</taxon>
        <taxon>Basidiomycota</taxon>
        <taxon>Agaricomycotina</taxon>
        <taxon>Agaricomycetes</taxon>
        <taxon>Agaricomycetidae</taxon>
        <taxon>Agaricales</taxon>
        <taxon>Marasmiineae</taxon>
        <taxon>Mycenaceae</taxon>
        <taxon>Mycena</taxon>
    </lineage>
</organism>
<evidence type="ECO:0000313" key="3">
    <source>
        <dbReference type="Proteomes" id="UP001218188"/>
    </source>
</evidence>
<accession>A0AAD6S9V9</accession>
<sequence>MALAFEDYVLASVPILPLFDKCILLRAHTDDLGTAPNPGASKSFRKNLANKGVNLRFETYMVVKFSLPGRSFATRSRECPHFFWVTAGGRVFFEKRPYDCHDKANESGEYSQPVPVSPPAVENVQTSAVATGGHSPGGESTSVQQLCYAQLSQRRPTAYPKAGWQPSKSSTSECRWGGSSLQDGDLGNGMRFLVEFCPDVELQEERSIQHHFESTSPKSTGAMGVRLFGNHPGRPPNANPGQMELMYTTQ</sequence>
<protein>
    <submittedName>
        <fullName evidence="2">Uncharacterized protein</fullName>
    </submittedName>
</protein>
<name>A0AAD6S9V9_9AGAR</name>
<reference evidence="2" key="1">
    <citation type="submission" date="2023-03" db="EMBL/GenBank/DDBJ databases">
        <title>Massive genome expansion in bonnet fungi (Mycena s.s.) driven by repeated elements and novel gene families across ecological guilds.</title>
        <authorList>
            <consortium name="Lawrence Berkeley National Laboratory"/>
            <person name="Harder C.B."/>
            <person name="Miyauchi S."/>
            <person name="Viragh M."/>
            <person name="Kuo A."/>
            <person name="Thoen E."/>
            <person name="Andreopoulos B."/>
            <person name="Lu D."/>
            <person name="Skrede I."/>
            <person name="Drula E."/>
            <person name="Henrissat B."/>
            <person name="Morin E."/>
            <person name="Kohler A."/>
            <person name="Barry K."/>
            <person name="LaButti K."/>
            <person name="Morin E."/>
            <person name="Salamov A."/>
            <person name="Lipzen A."/>
            <person name="Mereny Z."/>
            <person name="Hegedus B."/>
            <person name="Baldrian P."/>
            <person name="Stursova M."/>
            <person name="Weitz H."/>
            <person name="Taylor A."/>
            <person name="Grigoriev I.V."/>
            <person name="Nagy L.G."/>
            <person name="Martin F."/>
            <person name="Kauserud H."/>
        </authorList>
    </citation>
    <scope>NUCLEOTIDE SEQUENCE</scope>
    <source>
        <strain evidence="2">CBHHK200</strain>
    </source>
</reference>
<dbReference type="AlphaFoldDB" id="A0AAD6S9V9"/>
<gene>
    <name evidence="2" type="ORF">C8F04DRAFT_1193246</name>
</gene>
<keyword evidence="3" id="KW-1185">Reference proteome</keyword>
<evidence type="ECO:0000256" key="1">
    <source>
        <dbReference type="SAM" id="MobiDB-lite"/>
    </source>
</evidence>
<dbReference type="EMBL" id="JARJCM010000185">
    <property type="protein sequence ID" value="KAJ7023609.1"/>
    <property type="molecule type" value="Genomic_DNA"/>
</dbReference>
<evidence type="ECO:0000313" key="2">
    <source>
        <dbReference type="EMBL" id="KAJ7023609.1"/>
    </source>
</evidence>
<proteinExistence type="predicted"/>
<feature type="region of interest" description="Disordered" evidence="1">
    <location>
        <begin position="158"/>
        <end position="180"/>
    </location>
</feature>